<feature type="domain" description="Reverse transcriptase" evidence="2">
    <location>
        <begin position="355"/>
        <end position="632"/>
    </location>
</feature>
<dbReference type="EMBL" id="JADYXP020000021">
    <property type="protein sequence ID" value="KAL0103793.1"/>
    <property type="molecule type" value="Genomic_DNA"/>
</dbReference>
<dbReference type="PROSITE" id="PS00028">
    <property type="entry name" value="ZINC_FINGER_C2H2_1"/>
    <property type="match status" value="1"/>
</dbReference>
<dbReference type="AlphaFoldDB" id="A0AAW2ELY4"/>
<evidence type="ECO:0000313" key="3">
    <source>
        <dbReference type="EMBL" id="KAL0103793.1"/>
    </source>
</evidence>
<evidence type="ECO:0000256" key="1">
    <source>
        <dbReference type="SAM" id="MobiDB-lite"/>
    </source>
</evidence>
<dbReference type="CDD" id="cd01650">
    <property type="entry name" value="RT_nLTR_like"/>
    <property type="match status" value="1"/>
</dbReference>
<reference evidence="3 4" key="1">
    <citation type="submission" date="2023-03" db="EMBL/GenBank/DDBJ databases">
        <title>High recombination rates correlate with genetic variation in Cardiocondyla obscurior ants.</title>
        <authorList>
            <person name="Errbii M."/>
        </authorList>
    </citation>
    <scope>NUCLEOTIDE SEQUENCE [LARGE SCALE GENOMIC DNA]</scope>
    <source>
        <strain evidence="3">Alpha-2009</strain>
        <tissue evidence="3">Whole body</tissue>
    </source>
</reference>
<accession>A0AAW2ELY4</accession>
<dbReference type="InterPro" id="IPR000477">
    <property type="entry name" value="RT_dom"/>
</dbReference>
<dbReference type="SUPFAM" id="SSF56672">
    <property type="entry name" value="DNA/RNA polymerases"/>
    <property type="match status" value="1"/>
</dbReference>
<protein>
    <recommendedName>
        <fullName evidence="2">Reverse transcriptase domain-containing protein</fullName>
    </recommendedName>
</protein>
<evidence type="ECO:0000259" key="2">
    <source>
        <dbReference type="PROSITE" id="PS50878"/>
    </source>
</evidence>
<keyword evidence="4" id="KW-1185">Reference proteome</keyword>
<comment type="caution">
    <text evidence="3">The sequence shown here is derived from an EMBL/GenBank/DDBJ whole genome shotgun (WGS) entry which is preliminary data.</text>
</comment>
<dbReference type="Proteomes" id="UP001430953">
    <property type="component" value="Unassembled WGS sequence"/>
</dbReference>
<sequence length="1027" mass="116435">MTSPRKTDPWGCQPLRFKIVGPKNRNHASDDVGGPSGLPNPTLPNDPDDETYICEYPGCNRPFNTIRGRGVHHQRAHKAWYDAQLKPAGDKTRWSKEEAALLARKEAELVHEYNPKFMNQKLMGFFPLRSLESIKSRRKRQDHKDMVAEILRTLEEQPEVGEDEDEIEIPEESLILAYLESLPRPELRSFKAEVLHNIIAEARRDGKLVTLQKVALYLRDVLPYTRKIRKRNTKSDKSQMSRRKLRKYEYATTQNSWLKNRQRCIAQILDQMGEETEPPQQILEPYWTEVMTRDSNKAPVEEREREELSEIWAPITVQDLKLMHMSNSSAPGPDGVSTRLFKSIPSLILIRLYNLILWCEQLPEDLLMSRTVFLPKKKNAEEPGDFRPITIPSVIVRGLHKILAKRMSSTLDIDERQRAFRATDGCADNIFLLDTILRHHRSVFKSVYLASLDVGKAFDSISHAAIEMVLKNVGVPAPMLRYLHNIYQGSYTRIEGNGWTSTPIHPKRGVRQGDPLSPILFNVMTHLMLKKLPMEIGVALGGETVNAAAFADDLLLFAATPMGLQKMIDTVCQYLSNCGMEINPNKSLTVAIRAAPHLKKTAVDTRITFTCGNQKLPHLCREDNWRYLGVTFSPEGRCRYKSAEVVSPLLKALEKAPLKPQQRIYALKTTVIPRLSYGLALGAVSVGALNKTDGLIRAAIRRWLTLPHDTPKAYYHASIKDGGMGIPSLRWIAPLQRRGRIIAALRTHERRNVDEFAQKEITTCVKRLSENGKVLTDKQMIDDRWAQLLYKAVDGVGFTDSRKVPQQHLWIADGTRMLSGRDYLNCNKIRIGALPTKSRSSRGRAQDRKCRAGCQAQETLNHILQHCHRTHAARISRHNAIAAYIARKMPRSGYQVLHEPLIQTANGARKPDLVGIIGRTALIIDAQVVSEQTNLNQAHARKVSYYEEPEMIQAIRQKYNIQEVKVTSITLSWKGVWSPKSATDLGRLGLITTRELKVVSTRALIGGLQAYRMFNAVTSVQFRRGIG</sequence>
<dbReference type="InterPro" id="IPR043502">
    <property type="entry name" value="DNA/RNA_pol_sf"/>
</dbReference>
<proteinExistence type="predicted"/>
<name>A0AAW2ELY4_9HYME</name>
<feature type="region of interest" description="Disordered" evidence="1">
    <location>
        <begin position="1"/>
        <end position="46"/>
    </location>
</feature>
<dbReference type="PANTHER" id="PTHR19446">
    <property type="entry name" value="REVERSE TRANSCRIPTASES"/>
    <property type="match status" value="1"/>
</dbReference>
<gene>
    <name evidence="3" type="ORF">PUN28_017830</name>
</gene>
<dbReference type="PROSITE" id="PS50878">
    <property type="entry name" value="RT_POL"/>
    <property type="match status" value="1"/>
</dbReference>
<organism evidence="3 4">
    <name type="scientific">Cardiocondyla obscurior</name>
    <dbReference type="NCBI Taxonomy" id="286306"/>
    <lineage>
        <taxon>Eukaryota</taxon>
        <taxon>Metazoa</taxon>
        <taxon>Ecdysozoa</taxon>
        <taxon>Arthropoda</taxon>
        <taxon>Hexapoda</taxon>
        <taxon>Insecta</taxon>
        <taxon>Pterygota</taxon>
        <taxon>Neoptera</taxon>
        <taxon>Endopterygota</taxon>
        <taxon>Hymenoptera</taxon>
        <taxon>Apocrita</taxon>
        <taxon>Aculeata</taxon>
        <taxon>Formicoidea</taxon>
        <taxon>Formicidae</taxon>
        <taxon>Myrmicinae</taxon>
        <taxon>Cardiocondyla</taxon>
    </lineage>
</organism>
<dbReference type="InterPro" id="IPR013087">
    <property type="entry name" value="Znf_C2H2_type"/>
</dbReference>
<dbReference type="GO" id="GO:0071897">
    <property type="term" value="P:DNA biosynthetic process"/>
    <property type="evidence" value="ECO:0007669"/>
    <property type="project" value="UniProtKB-ARBA"/>
</dbReference>
<evidence type="ECO:0000313" key="4">
    <source>
        <dbReference type="Proteomes" id="UP001430953"/>
    </source>
</evidence>
<dbReference type="Pfam" id="PF00078">
    <property type="entry name" value="RVT_1"/>
    <property type="match status" value="1"/>
</dbReference>